<evidence type="ECO:0000313" key="1">
    <source>
        <dbReference type="EMBL" id="KAJ8640305.1"/>
    </source>
</evidence>
<evidence type="ECO:0000313" key="2">
    <source>
        <dbReference type="Proteomes" id="UP001234297"/>
    </source>
</evidence>
<keyword evidence="2" id="KW-1185">Reference proteome</keyword>
<sequence length="437" mass="49390">MINTDWLLSDYEHYKLVNQNQCTEACLEDCLCAVAGEKLKERRLMVDFVLCVLEMSWFGEGYMGIGERRRRFSRKLHFPTKQLHFPARSRRIRRRWEGDDELSPAVVADMSLSCTDCFSDLLCCEEVGSLDGDDGDEGDSSPECFPADVEESIAGFVEGEGEYSPATGYAARFRSLSLDAAAREEAVAWILKVHAYYRFQPLTAYLSVNYMDRFLSWHRLPQENGWPLQLLSVACLSLAAKMEETLVPSLLNLQVEGARFIFEPRTILRMELLVLNALKWRLRSITPFTFIEFFAYKVDSNGNFFKYLVSGATQIILSTIQVIDFLEYWPSSVAAAAILCAADVLPDLPLDNPLNTESWCVGLSNERITSCYRLMRDVVVDGGRRKPPRILPQLRVMTSASVGAESSSSSSSSSSSASNKRRKLNNCLWEDDDKGRE</sequence>
<dbReference type="Proteomes" id="UP001234297">
    <property type="component" value="Chromosome 5"/>
</dbReference>
<reference evidence="1 2" key="1">
    <citation type="journal article" date="2022" name="Hortic Res">
        <title>A haplotype resolved chromosomal level avocado genome allows analysis of novel avocado genes.</title>
        <authorList>
            <person name="Nath O."/>
            <person name="Fletcher S.J."/>
            <person name="Hayward A."/>
            <person name="Shaw L.M."/>
            <person name="Masouleh A.K."/>
            <person name="Furtado A."/>
            <person name="Henry R.J."/>
            <person name="Mitter N."/>
        </authorList>
    </citation>
    <scope>NUCLEOTIDE SEQUENCE [LARGE SCALE GENOMIC DNA]</scope>
    <source>
        <strain evidence="2">cv. Hass</strain>
    </source>
</reference>
<protein>
    <submittedName>
        <fullName evidence="1">Uncharacterized protein</fullName>
    </submittedName>
</protein>
<organism evidence="1 2">
    <name type="scientific">Persea americana</name>
    <name type="common">Avocado</name>
    <dbReference type="NCBI Taxonomy" id="3435"/>
    <lineage>
        <taxon>Eukaryota</taxon>
        <taxon>Viridiplantae</taxon>
        <taxon>Streptophyta</taxon>
        <taxon>Embryophyta</taxon>
        <taxon>Tracheophyta</taxon>
        <taxon>Spermatophyta</taxon>
        <taxon>Magnoliopsida</taxon>
        <taxon>Magnoliidae</taxon>
        <taxon>Laurales</taxon>
        <taxon>Lauraceae</taxon>
        <taxon>Persea</taxon>
    </lineage>
</organism>
<proteinExistence type="predicted"/>
<comment type="caution">
    <text evidence="1">The sequence shown here is derived from an EMBL/GenBank/DDBJ whole genome shotgun (WGS) entry which is preliminary data.</text>
</comment>
<accession>A0ACC2M3W2</accession>
<dbReference type="EMBL" id="CM056813">
    <property type="protein sequence ID" value="KAJ8640305.1"/>
    <property type="molecule type" value="Genomic_DNA"/>
</dbReference>
<name>A0ACC2M3W2_PERAE</name>
<gene>
    <name evidence="1" type="ORF">MRB53_016999</name>
</gene>